<dbReference type="KEGG" id="cceu:CBR64_05840"/>
<evidence type="ECO:0000313" key="2">
    <source>
        <dbReference type="EMBL" id="ARU51081.1"/>
    </source>
</evidence>
<sequence>MSGERLGRAGDGGTWLPPFVDAHVHLGLVDPVAVRRGGIAVVHDLGWVPDVARTWPGTPGFPEVAYAGAFLTAPGGYPSDRTWAPRGAVEGVASPEEAVAAVDRQVAAGASFVKVALHSEAGPVPDDVTLAALVGHAHARGRDVVAHVEGRGMAARAFEAGVDRFAHAPFTERLPDDLLAAMVRPRDGHPGPHRSADDRLAPEHDSARDRTRGWRRYELDNDTNVVFGGPGMSWVSTFDVHGWGRATAPQDVAIDNVRRFVALGGTVVYGTDLGNGPLPPGVNARELRALAAAGLDAHALVAALTHDAAAERCVPGRALRPGTQQSSANAAPATWVPGDPPDLDDPDAVAAWLACAVVERGNGRDPAVCADRETAPPEGRP</sequence>
<dbReference type="InterPro" id="IPR032466">
    <property type="entry name" value="Metal_Hydrolase"/>
</dbReference>
<accession>A0A1Y0HSG7</accession>
<dbReference type="AlphaFoldDB" id="A0A1Y0HSG7"/>
<evidence type="ECO:0000313" key="3">
    <source>
        <dbReference type="Proteomes" id="UP000196228"/>
    </source>
</evidence>
<reference evidence="2 3" key="1">
    <citation type="submission" date="2017-05" db="EMBL/GenBank/DDBJ databases">
        <authorList>
            <person name="Song R."/>
            <person name="Chenine A.L."/>
            <person name="Ruprecht R.M."/>
        </authorList>
    </citation>
    <scope>NUCLEOTIDE SEQUENCE [LARGE SCALE GENOMIC DNA]</scope>
    <source>
        <strain evidence="2 3">PSBB019</strain>
    </source>
</reference>
<evidence type="ECO:0000256" key="1">
    <source>
        <dbReference type="SAM" id="MobiDB-lite"/>
    </source>
</evidence>
<evidence type="ECO:0008006" key="4">
    <source>
        <dbReference type="Google" id="ProtNLM"/>
    </source>
</evidence>
<feature type="region of interest" description="Disordered" evidence="1">
    <location>
        <begin position="319"/>
        <end position="343"/>
    </location>
</feature>
<name>A0A1Y0HSG7_CELCE</name>
<organism evidence="2 3">
    <name type="scientific">Cellulosimicrobium cellulans</name>
    <name type="common">Arthrobacter luteus</name>
    <dbReference type="NCBI Taxonomy" id="1710"/>
    <lineage>
        <taxon>Bacteria</taxon>
        <taxon>Bacillati</taxon>
        <taxon>Actinomycetota</taxon>
        <taxon>Actinomycetes</taxon>
        <taxon>Micrococcales</taxon>
        <taxon>Promicromonosporaceae</taxon>
        <taxon>Cellulosimicrobium</taxon>
    </lineage>
</organism>
<dbReference type="Gene3D" id="3.20.20.140">
    <property type="entry name" value="Metal-dependent hydrolases"/>
    <property type="match status" value="1"/>
</dbReference>
<feature type="region of interest" description="Disordered" evidence="1">
    <location>
        <begin position="185"/>
        <end position="209"/>
    </location>
</feature>
<dbReference type="SUPFAM" id="SSF51556">
    <property type="entry name" value="Metallo-dependent hydrolases"/>
    <property type="match status" value="1"/>
</dbReference>
<dbReference type="Proteomes" id="UP000196228">
    <property type="component" value="Chromosome"/>
</dbReference>
<dbReference type="InterPro" id="IPR051781">
    <property type="entry name" value="Metallo-dep_Hydrolase"/>
</dbReference>
<protein>
    <recommendedName>
        <fullName evidence="4">Amidohydrolase</fullName>
    </recommendedName>
</protein>
<dbReference type="RefSeq" id="WP_087470134.1">
    <property type="nucleotide sequence ID" value="NZ_CP021383.1"/>
</dbReference>
<dbReference type="PANTHER" id="PTHR43135">
    <property type="entry name" value="ALPHA-D-RIBOSE 1-METHYLPHOSPHONATE 5-TRIPHOSPHATE DIPHOSPHATASE"/>
    <property type="match status" value="1"/>
</dbReference>
<dbReference type="PANTHER" id="PTHR43135:SF3">
    <property type="entry name" value="ALPHA-D-RIBOSE 1-METHYLPHOSPHONATE 5-TRIPHOSPHATE DIPHOSPHATASE"/>
    <property type="match status" value="1"/>
</dbReference>
<proteinExistence type="predicted"/>
<dbReference type="EMBL" id="CP021383">
    <property type="protein sequence ID" value="ARU51081.1"/>
    <property type="molecule type" value="Genomic_DNA"/>
</dbReference>
<gene>
    <name evidence="2" type="ORF">CBR64_05840</name>
</gene>